<dbReference type="Gene3D" id="3.60.130.10">
    <property type="entry name" value="Clavaminate synthase-like"/>
    <property type="match status" value="1"/>
</dbReference>
<evidence type="ECO:0000256" key="1">
    <source>
        <dbReference type="ARBA" id="ARBA00005896"/>
    </source>
</evidence>
<organism evidence="7 8">
    <name type="scientific">Coccomyxa subellipsoidea</name>
    <dbReference type="NCBI Taxonomy" id="248742"/>
    <lineage>
        <taxon>Eukaryota</taxon>
        <taxon>Viridiplantae</taxon>
        <taxon>Chlorophyta</taxon>
        <taxon>core chlorophytes</taxon>
        <taxon>Trebouxiophyceae</taxon>
        <taxon>Trebouxiophyceae incertae sedis</taxon>
        <taxon>Coccomyxaceae</taxon>
        <taxon>Coccomyxa</taxon>
    </lineage>
</organism>
<evidence type="ECO:0000256" key="5">
    <source>
        <dbReference type="ARBA" id="ARBA00023004"/>
    </source>
</evidence>
<comment type="similarity">
    <text evidence="1">Belongs to the TfdA dioxygenase family.</text>
</comment>
<reference evidence="7 8" key="1">
    <citation type="journal article" date="2024" name="Nat. Commun.">
        <title>Phylogenomics reveals the evolutionary origins of lichenization in chlorophyte algae.</title>
        <authorList>
            <person name="Puginier C."/>
            <person name="Libourel C."/>
            <person name="Otte J."/>
            <person name="Skaloud P."/>
            <person name="Haon M."/>
            <person name="Grisel S."/>
            <person name="Petersen M."/>
            <person name="Berrin J.G."/>
            <person name="Delaux P.M."/>
            <person name="Dal Grande F."/>
            <person name="Keller J."/>
        </authorList>
    </citation>
    <scope>NUCLEOTIDE SEQUENCE [LARGE SCALE GENOMIC DNA]</scope>
    <source>
        <strain evidence="7 8">SAG 216-7</strain>
    </source>
</reference>
<keyword evidence="3" id="KW-0223">Dioxygenase</keyword>
<sequence>MLCSCALGLSTRPSTSDYKGAGQQSQLSLRPLHGDLGVEVIGVDLKGGISLELHAELQKIMHTRDLLLFRDQDLEPKDEDAFMRGFPHNEQAVASDNLSNHYFKDWRVPDHKLVAVQFSGLKLENHFGVTSEEFNLSAKNKQAGISFKTLWHMDLAQNQMPPEWVSLYMLQKPPNGGDTLFASTVGAYERLSPSQQKLVDSLEVVNRRPDSFEGTFQIDETGTWTNDPVQASGRVDSEPSRRFEYTQPFVIRDPYTGQKSLLYHTRFFHCFKGYTRAQSRAIIEEVLLPAIAPEHTYRHEWRNGDFIAWSNRKIVHTSTDPEKYADEARLFHLVFLDSKQPLLPASA</sequence>
<name>A0ABR2YC39_9CHLO</name>
<evidence type="ECO:0000313" key="8">
    <source>
        <dbReference type="Proteomes" id="UP001491310"/>
    </source>
</evidence>
<dbReference type="InterPro" id="IPR051323">
    <property type="entry name" value="AtsK-like"/>
</dbReference>
<proteinExistence type="inferred from homology"/>
<comment type="caution">
    <text evidence="7">The sequence shown here is derived from an EMBL/GenBank/DDBJ whole genome shotgun (WGS) entry which is preliminary data.</text>
</comment>
<evidence type="ECO:0000256" key="2">
    <source>
        <dbReference type="ARBA" id="ARBA00022723"/>
    </source>
</evidence>
<dbReference type="SUPFAM" id="SSF51197">
    <property type="entry name" value="Clavaminate synthase-like"/>
    <property type="match status" value="1"/>
</dbReference>
<keyword evidence="4" id="KW-0560">Oxidoreductase</keyword>
<evidence type="ECO:0000256" key="3">
    <source>
        <dbReference type="ARBA" id="ARBA00022964"/>
    </source>
</evidence>
<dbReference type="EMBL" id="JALJOT010000017">
    <property type="protein sequence ID" value="KAK9901715.1"/>
    <property type="molecule type" value="Genomic_DNA"/>
</dbReference>
<dbReference type="PANTHER" id="PTHR30468">
    <property type="entry name" value="ALPHA-KETOGLUTARATE-DEPENDENT SULFONATE DIOXYGENASE"/>
    <property type="match status" value="1"/>
</dbReference>
<gene>
    <name evidence="7" type="ORF">WJX75_009907</name>
</gene>
<keyword evidence="8" id="KW-1185">Reference proteome</keyword>
<keyword evidence="5" id="KW-0408">Iron</keyword>
<dbReference type="Proteomes" id="UP001491310">
    <property type="component" value="Unassembled WGS sequence"/>
</dbReference>
<protein>
    <recommendedName>
        <fullName evidence="6">TauD/TfdA-like domain-containing protein</fullName>
    </recommendedName>
</protein>
<evidence type="ECO:0000256" key="4">
    <source>
        <dbReference type="ARBA" id="ARBA00023002"/>
    </source>
</evidence>
<keyword evidence="2" id="KW-0479">Metal-binding</keyword>
<dbReference type="PANTHER" id="PTHR30468:SF1">
    <property type="entry name" value="ALPHA-KETOGLUTARATE-DEPENDENT SULFONATE DIOXYGENASE"/>
    <property type="match status" value="1"/>
</dbReference>
<dbReference type="Pfam" id="PF02668">
    <property type="entry name" value="TauD"/>
    <property type="match status" value="1"/>
</dbReference>
<evidence type="ECO:0000313" key="7">
    <source>
        <dbReference type="EMBL" id="KAK9901715.1"/>
    </source>
</evidence>
<feature type="domain" description="TauD/TfdA-like" evidence="6">
    <location>
        <begin position="29"/>
        <end position="321"/>
    </location>
</feature>
<evidence type="ECO:0000259" key="6">
    <source>
        <dbReference type="Pfam" id="PF02668"/>
    </source>
</evidence>
<dbReference type="InterPro" id="IPR042098">
    <property type="entry name" value="TauD-like_sf"/>
</dbReference>
<dbReference type="InterPro" id="IPR003819">
    <property type="entry name" value="TauD/TfdA-like"/>
</dbReference>
<accession>A0ABR2YC39</accession>